<evidence type="ECO:0000256" key="4">
    <source>
        <dbReference type="ARBA" id="ARBA00023134"/>
    </source>
</evidence>
<dbReference type="Gene3D" id="3.40.50.300">
    <property type="entry name" value="P-loop containing nucleotide triphosphate hydrolases"/>
    <property type="match status" value="1"/>
</dbReference>
<dbReference type="OrthoDB" id="7838018at2759"/>
<dbReference type="InterPro" id="IPR050305">
    <property type="entry name" value="Small_GTPase_Rab"/>
</dbReference>
<keyword evidence="5" id="KW-0472">Membrane</keyword>
<feature type="region of interest" description="Disordered" evidence="8">
    <location>
        <begin position="181"/>
        <end position="229"/>
    </location>
</feature>
<evidence type="ECO:0000256" key="8">
    <source>
        <dbReference type="SAM" id="MobiDB-lite"/>
    </source>
</evidence>
<evidence type="ECO:0000313" key="10">
    <source>
        <dbReference type="RefSeq" id="XP_030381839.1"/>
    </source>
</evidence>
<dbReference type="Proteomes" id="UP000504634">
    <property type="component" value="Unplaced"/>
</dbReference>
<dbReference type="SMART" id="SM00173">
    <property type="entry name" value="RAS"/>
    <property type="match status" value="1"/>
</dbReference>
<reference evidence="10" key="1">
    <citation type="submission" date="2025-08" db="UniProtKB">
        <authorList>
            <consortium name="RefSeq"/>
        </authorList>
    </citation>
    <scope>IDENTIFICATION</scope>
    <source>
        <strain evidence="10">11010-0011.00</strain>
        <tissue evidence="10">Whole body</tissue>
    </source>
</reference>
<dbReference type="InterPro" id="IPR027417">
    <property type="entry name" value="P-loop_NTPase"/>
</dbReference>
<dbReference type="SMART" id="SM00175">
    <property type="entry name" value="RAB"/>
    <property type="match status" value="1"/>
</dbReference>
<dbReference type="GeneID" id="115629499"/>
<gene>
    <name evidence="10" type="primary">LOC115629499</name>
</gene>
<dbReference type="PROSITE" id="PS51419">
    <property type="entry name" value="RAB"/>
    <property type="match status" value="1"/>
</dbReference>
<dbReference type="InterPro" id="IPR001806">
    <property type="entry name" value="Small_GTPase"/>
</dbReference>
<dbReference type="PRINTS" id="PR00449">
    <property type="entry name" value="RASTRNSFRMNG"/>
</dbReference>
<keyword evidence="6" id="KW-0449">Lipoprotein</keyword>
<dbReference type="NCBIfam" id="TIGR00231">
    <property type="entry name" value="small_GTP"/>
    <property type="match status" value="1"/>
</dbReference>
<organism evidence="9 10">
    <name type="scientific">Drosophila lebanonensis</name>
    <name type="common">Fruit fly</name>
    <name type="synonym">Scaptodrosophila lebanonensis</name>
    <dbReference type="NCBI Taxonomy" id="7225"/>
    <lineage>
        <taxon>Eukaryota</taxon>
        <taxon>Metazoa</taxon>
        <taxon>Ecdysozoa</taxon>
        <taxon>Arthropoda</taxon>
        <taxon>Hexapoda</taxon>
        <taxon>Insecta</taxon>
        <taxon>Pterygota</taxon>
        <taxon>Neoptera</taxon>
        <taxon>Endopterygota</taxon>
        <taxon>Diptera</taxon>
        <taxon>Brachycera</taxon>
        <taxon>Muscomorpha</taxon>
        <taxon>Ephydroidea</taxon>
        <taxon>Drosophilidae</taxon>
        <taxon>Scaptodrosophila</taxon>
    </lineage>
</organism>
<comment type="subcellular location">
    <subcellularLocation>
        <location evidence="1">Endomembrane system</location>
    </subcellularLocation>
</comment>
<keyword evidence="4" id="KW-0342">GTP-binding</keyword>
<dbReference type="AlphaFoldDB" id="A0A6J2U0G3"/>
<proteinExistence type="inferred from homology"/>
<protein>
    <submittedName>
        <fullName evidence="10">GTP-binding protein yptV1-like</fullName>
    </submittedName>
</protein>
<evidence type="ECO:0000256" key="2">
    <source>
        <dbReference type="ARBA" id="ARBA00006270"/>
    </source>
</evidence>
<evidence type="ECO:0000256" key="3">
    <source>
        <dbReference type="ARBA" id="ARBA00022741"/>
    </source>
</evidence>
<dbReference type="Pfam" id="PF00071">
    <property type="entry name" value="Ras"/>
    <property type="match status" value="1"/>
</dbReference>
<evidence type="ECO:0000313" key="9">
    <source>
        <dbReference type="Proteomes" id="UP000504634"/>
    </source>
</evidence>
<dbReference type="PROSITE" id="PS51420">
    <property type="entry name" value="RHO"/>
    <property type="match status" value="1"/>
</dbReference>
<dbReference type="SMART" id="SM00174">
    <property type="entry name" value="RHO"/>
    <property type="match status" value="1"/>
</dbReference>
<evidence type="ECO:0000256" key="6">
    <source>
        <dbReference type="ARBA" id="ARBA00023288"/>
    </source>
</evidence>
<evidence type="ECO:0000256" key="1">
    <source>
        <dbReference type="ARBA" id="ARBA00004308"/>
    </source>
</evidence>
<dbReference type="RefSeq" id="XP_030381839.1">
    <property type="nucleotide sequence ID" value="XM_030525979.1"/>
</dbReference>
<name>A0A6J2U0G3_DROLE</name>
<evidence type="ECO:0000256" key="7">
    <source>
        <dbReference type="ARBA" id="ARBA00023289"/>
    </source>
</evidence>
<feature type="compositionally biased region" description="Polar residues" evidence="8">
    <location>
        <begin position="191"/>
        <end position="202"/>
    </location>
</feature>
<keyword evidence="9" id="KW-1185">Reference proteome</keyword>
<dbReference type="GO" id="GO:0003924">
    <property type="term" value="F:GTPase activity"/>
    <property type="evidence" value="ECO:0007669"/>
    <property type="project" value="InterPro"/>
</dbReference>
<dbReference type="GO" id="GO:0012505">
    <property type="term" value="C:endomembrane system"/>
    <property type="evidence" value="ECO:0007669"/>
    <property type="project" value="UniProtKB-SubCell"/>
</dbReference>
<evidence type="ECO:0000256" key="5">
    <source>
        <dbReference type="ARBA" id="ARBA00023136"/>
    </source>
</evidence>
<accession>A0A6J2U0G3</accession>
<dbReference type="FunFam" id="3.40.50.300:FF:000586">
    <property type="entry name" value="Rab family GTPase"/>
    <property type="match status" value="1"/>
</dbReference>
<dbReference type="InterPro" id="IPR005225">
    <property type="entry name" value="Small_GTP-bd"/>
</dbReference>
<dbReference type="PROSITE" id="PS51421">
    <property type="entry name" value="RAS"/>
    <property type="match status" value="1"/>
</dbReference>
<dbReference type="GO" id="GO:0005525">
    <property type="term" value="F:GTP binding"/>
    <property type="evidence" value="ECO:0007669"/>
    <property type="project" value="UniProtKB-KW"/>
</dbReference>
<dbReference type="SMART" id="SM00176">
    <property type="entry name" value="RAN"/>
    <property type="match status" value="1"/>
</dbReference>
<keyword evidence="7" id="KW-0636">Prenylation</keyword>
<keyword evidence="3" id="KW-0547">Nucleotide-binding</keyword>
<dbReference type="SUPFAM" id="SSF52540">
    <property type="entry name" value="P-loop containing nucleoside triphosphate hydrolases"/>
    <property type="match status" value="1"/>
</dbReference>
<sequence>MDFEYKYLFKLLMLGDAGVGKSCLLMRFADKRYTGQYICTVGIDFKVRTIEVAGQMVKLQIWDTAGEERFRSVITSYYRGAHGVFLVYDTTHRQSYRNIDVWLREIGRHTNNNINIMLVGNKCDIIGQRQVSHQGAAMYAESLGIPFMETSARSGANVEEVFISMAVNVFNRLTLPSNIHLSNHSMRRQPSKTQAKAQQALGSATAHKGTIRLSPLKKRTSSRERDLCC</sequence>
<dbReference type="PANTHER" id="PTHR47980">
    <property type="entry name" value="LD44762P"/>
    <property type="match status" value="1"/>
</dbReference>
<comment type="similarity">
    <text evidence="2">Belongs to the small GTPase superfamily. Rab family.</text>
</comment>